<accession>A0ACC1SW07</accession>
<dbReference type="EMBL" id="JANHOG010000998">
    <property type="protein sequence ID" value="KAJ3547197.1"/>
    <property type="molecule type" value="Genomic_DNA"/>
</dbReference>
<organism evidence="1 2">
    <name type="scientific">Phlebia brevispora</name>
    <dbReference type="NCBI Taxonomy" id="194682"/>
    <lineage>
        <taxon>Eukaryota</taxon>
        <taxon>Fungi</taxon>
        <taxon>Dikarya</taxon>
        <taxon>Basidiomycota</taxon>
        <taxon>Agaricomycotina</taxon>
        <taxon>Agaricomycetes</taxon>
        <taxon>Polyporales</taxon>
        <taxon>Meruliaceae</taxon>
        <taxon>Phlebia</taxon>
    </lineage>
</organism>
<keyword evidence="2" id="KW-1185">Reference proteome</keyword>
<gene>
    <name evidence="1" type="ORF">NM688_g5427</name>
</gene>
<reference evidence="1" key="1">
    <citation type="submission" date="2022-07" db="EMBL/GenBank/DDBJ databases">
        <title>Genome Sequence of Phlebia brevispora.</title>
        <authorList>
            <person name="Buettner E."/>
        </authorList>
    </citation>
    <scope>NUCLEOTIDE SEQUENCE</scope>
    <source>
        <strain evidence="1">MPL23</strain>
    </source>
</reference>
<evidence type="ECO:0000313" key="1">
    <source>
        <dbReference type="EMBL" id="KAJ3547197.1"/>
    </source>
</evidence>
<evidence type="ECO:0000313" key="2">
    <source>
        <dbReference type="Proteomes" id="UP001148662"/>
    </source>
</evidence>
<sequence length="139" mass="16011">MTQWLSHQEAMDHFAVYIEWFKNDEYKPETSFDSEPLLADDPVESEPPIPSPNTSSSSSLSYHVSQALQHLIALQSIPATRLIDEHHTSQFLLVLTTFLWAQGSSIIPYRFDGFDLYKYMIVDLPEIPELDDDKRNLPI</sequence>
<comment type="caution">
    <text evidence="1">The sequence shown here is derived from an EMBL/GenBank/DDBJ whole genome shotgun (WGS) entry which is preliminary data.</text>
</comment>
<protein>
    <submittedName>
        <fullName evidence="1">Uncharacterized protein</fullName>
    </submittedName>
</protein>
<dbReference type="Proteomes" id="UP001148662">
    <property type="component" value="Unassembled WGS sequence"/>
</dbReference>
<name>A0ACC1SW07_9APHY</name>
<proteinExistence type="predicted"/>